<feature type="compositionally biased region" description="Basic and acidic residues" evidence="1">
    <location>
        <begin position="28"/>
        <end position="47"/>
    </location>
</feature>
<dbReference type="KEGG" id="spar:SPRG_08088"/>
<accession>A0A067C8H9</accession>
<dbReference type="GeneID" id="24130325"/>
<dbReference type="EMBL" id="KK583221">
    <property type="protein sequence ID" value="KDO26798.1"/>
    <property type="molecule type" value="Genomic_DNA"/>
</dbReference>
<reference evidence="2 3" key="1">
    <citation type="journal article" date="2013" name="PLoS Genet.">
        <title>Distinctive expansion of potential virulence genes in the genome of the oomycete fish pathogen Saprolegnia parasitica.</title>
        <authorList>
            <person name="Jiang R.H."/>
            <person name="de Bruijn I."/>
            <person name="Haas B.J."/>
            <person name="Belmonte R."/>
            <person name="Lobach L."/>
            <person name="Christie J."/>
            <person name="van den Ackerveken G."/>
            <person name="Bottin A."/>
            <person name="Bulone V."/>
            <person name="Diaz-Moreno S.M."/>
            <person name="Dumas B."/>
            <person name="Fan L."/>
            <person name="Gaulin E."/>
            <person name="Govers F."/>
            <person name="Grenville-Briggs L.J."/>
            <person name="Horner N.R."/>
            <person name="Levin J.Z."/>
            <person name="Mammella M."/>
            <person name="Meijer H.J."/>
            <person name="Morris P."/>
            <person name="Nusbaum C."/>
            <person name="Oome S."/>
            <person name="Phillips A.J."/>
            <person name="van Rooyen D."/>
            <person name="Rzeszutek E."/>
            <person name="Saraiva M."/>
            <person name="Secombes C.J."/>
            <person name="Seidl M.F."/>
            <person name="Snel B."/>
            <person name="Stassen J.H."/>
            <person name="Sykes S."/>
            <person name="Tripathy S."/>
            <person name="van den Berg H."/>
            <person name="Vega-Arreguin J.C."/>
            <person name="Wawra S."/>
            <person name="Young S.K."/>
            <person name="Zeng Q."/>
            <person name="Dieguez-Uribeondo J."/>
            <person name="Russ C."/>
            <person name="Tyler B.M."/>
            <person name="van West P."/>
        </authorList>
    </citation>
    <scope>NUCLEOTIDE SEQUENCE [LARGE SCALE GENOMIC DNA]</scope>
    <source>
        <strain evidence="2 3">CBS 223.65</strain>
    </source>
</reference>
<proteinExistence type="predicted"/>
<sequence>MPAGATLTDRRIAKKRTVCATFKQRPVNRRDKLPRRNRERPHNEELRAPALSPHYSGETPQEAFIGGPASTHDAQPQGSLDIQPAQGKAKKSPKLMGATQATARSNCFVMVAEAAASCQGIRKRWTSDEVDVFLASKNVLPGHPAPVELLATLQRFLGTKGYAIDAATYRKKIALGQRSKVISDAIRRVCLRGVFHVTTIEQNYRARGSMVTPTPMQHMTCIHVVRAGTTLFFYPDANGCKWRDLKHLFFVQGTVLHSICRVIRANTVQDFTA</sequence>
<gene>
    <name evidence="2" type="ORF">SPRG_08088</name>
</gene>
<keyword evidence="3" id="KW-1185">Reference proteome</keyword>
<protein>
    <submittedName>
        <fullName evidence="2">Uncharacterized protein</fullName>
    </submittedName>
</protein>
<evidence type="ECO:0000313" key="2">
    <source>
        <dbReference type="EMBL" id="KDO26798.1"/>
    </source>
</evidence>
<dbReference type="RefSeq" id="XP_012202446.1">
    <property type="nucleotide sequence ID" value="XM_012347056.1"/>
</dbReference>
<evidence type="ECO:0000256" key="1">
    <source>
        <dbReference type="SAM" id="MobiDB-lite"/>
    </source>
</evidence>
<name>A0A067C8H9_SAPPC</name>
<feature type="region of interest" description="Disordered" evidence="1">
    <location>
        <begin position="1"/>
        <end position="97"/>
    </location>
</feature>
<dbReference type="VEuPathDB" id="FungiDB:SPRG_08088"/>
<dbReference type="Proteomes" id="UP000030745">
    <property type="component" value="Unassembled WGS sequence"/>
</dbReference>
<organism evidence="2 3">
    <name type="scientific">Saprolegnia parasitica (strain CBS 223.65)</name>
    <dbReference type="NCBI Taxonomy" id="695850"/>
    <lineage>
        <taxon>Eukaryota</taxon>
        <taxon>Sar</taxon>
        <taxon>Stramenopiles</taxon>
        <taxon>Oomycota</taxon>
        <taxon>Saprolegniomycetes</taxon>
        <taxon>Saprolegniales</taxon>
        <taxon>Saprolegniaceae</taxon>
        <taxon>Saprolegnia</taxon>
    </lineage>
</organism>
<dbReference type="AlphaFoldDB" id="A0A067C8H9"/>
<evidence type="ECO:0000313" key="3">
    <source>
        <dbReference type="Proteomes" id="UP000030745"/>
    </source>
</evidence>